<organism evidence="8 9">
    <name type="scientific">Halovenus carboxidivorans</name>
    <dbReference type="NCBI Taxonomy" id="2692199"/>
    <lineage>
        <taxon>Archaea</taxon>
        <taxon>Methanobacteriati</taxon>
        <taxon>Methanobacteriota</taxon>
        <taxon>Stenosarchaea group</taxon>
        <taxon>Halobacteria</taxon>
        <taxon>Halobacteriales</taxon>
        <taxon>Haloarculaceae</taxon>
        <taxon>Halovenus</taxon>
    </lineage>
</organism>
<feature type="domain" description="Histidine kinase" evidence="7">
    <location>
        <begin position="343"/>
        <end position="531"/>
    </location>
</feature>
<evidence type="ECO:0000313" key="8">
    <source>
        <dbReference type="EMBL" id="MXR51478.1"/>
    </source>
</evidence>
<gene>
    <name evidence="8" type="ORF">GRX03_07660</name>
</gene>
<evidence type="ECO:0000313" key="9">
    <source>
        <dbReference type="Proteomes" id="UP000466535"/>
    </source>
</evidence>
<dbReference type="SUPFAM" id="SSF47384">
    <property type="entry name" value="Homodimeric domain of signal transducing histidine kinase"/>
    <property type="match status" value="1"/>
</dbReference>
<dbReference type="InterPro" id="IPR050736">
    <property type="entry name" value="Sensor_HK_Regulatory"/>
</dbReference>
<evidence type="ECO:0000256" key="2">
    <source>
        <dbReference type="ARBA" id="ARBA00012438"/>
    </source>
</evidence>
<dbReference type="EC" id="2.7.13.3" evidence="2"/>
<dbReference type="PROSITE" id="PS50109">
    <property type="entry name" value="HIS_KIN"/>
    <property type="match status" value="1"/>
</dbReference>
<feature type="transmembrane region" description="Helical" evidence="6">
    <location>
        <begin position="143"/>
        <end position="163"/>
    </location>
</feature>
<dbReference type="Pfam" id="PF00512">
    <property type="entry name" value="HisKA"/>
    <property type="match status" value="1"/>
</dbReference>
<dbReference type="Gene3D" id="3.30.565.10">
    <property type="entry name" value="Histidine kinase-like ATPase, C-terminal domain"/>
    <property type="match status" value="1"/>
</dbReference>
<dbReference type="CDD" id="cd00082">
    <property type="entry name" value="HisKA"/>
    <property type="match status" value="1"/>
</dbReference>
<feature type="transmembrane region" description="Helical" evidence="6">
    <location>
        <begin position="175"/>
        <end position="193"/>
    </location>
</feature>
<dbReference type="GO" id="GO:0000155">
    <property type="term" value="F:phosphorelay sensor kinase activity"/>
    <property type="evidence" value="ECO:0007669"/>
    <property type="project" value="InterPro"/>
</dbReference>
<evidence type="ECO:0000256" key="6">
    <source>
        <dbReference type="SAM" id="Phobius"/>
    </source>
</evidence>
<evidence type="ECO:0000256" key="3">
    <source>
        <dbReference type="ARBA" id="ARBA00022679"/>
    </source>
</evidence>
<dbReference type="Gene3D" id="1.10.287.130">
    <property type="match status" value="1"/>
</dbReference>
<dbReference type="SMART" id="SM00388">
    <property type="entry name" value="HisKA"/>
    <property type="match status" value="1"/>
</dbReference>
<keyword evidence="9" id="KW-1185">Reference proteome</keyword>
<keyword evidence="3" id="KW-0808">Transferase</keyword>
<evidence type="ECO:0000256" key="4">
    <source>
        <dbReference type="ARBA" id="ARBA00022777"/>
    </source>
</evidence>
<accession>A0A6B0T017</accession>
<dbReference type="InterPro" id="IPR003594">
    <property type="entry name" value="HATPase_dom"/>
</dbReference>
<dbReference type="Proteomes" id="UP000466535">
    <property type="component" value="Unassembled WGS sequence"/>
</dbReference>
<keyword evidence="6" id="KW-0812">Transmembrane</keyword>
<evidence type="ECO:0000256" key="1">
    <source>
        <dbReference type="ARBA" id="ARBA00000085"/>
    </source>
</evidence>
<evidence type="ECO:0000259" key="7">
    <source>
        <dbReference type="PROSITE" id="PS50109"/>
    </source>
</evidence>
<dbReference type="EMBL" id="WUUT01000002">
    <property type="protein sequence ID" value="MXR51478.1"/>
    <property type="molecule type" value="Genomic_DNA"/>
</dbReference>
<dbReference type="Gene3D" id="3.30.450.20">
    <property type="entry name" value="PAS domain"/>
    <property type="match status" value="1"/>
</dbReference>
<evidence type="ECO:0000256" key="5">
    <source>
        <dbReference type="ARBA" id="ARBA00023012"/>
    </source>
</evidence>
<dbReference type="CDD" id="cd00075">
    <property type="entry name" value="HATPase"/>
    <property type="match status" value="1"/>
</dbReference>
<feature type="transmembrane region" description="Helical" evidence="6">
    <location>
        <begin position="33"/>
        <end position="55"/>
    </location>
</feature>
<dbReference type="InterPro" id="IPR035965">
    <property type="entry name" value="PAS-like_dom_sf"/>
</dbReference>
<dbReference type="PANTHER" id="PTHR43711:SF1">
    <property type="entry name" value="HISTIDINE KINASE 1"/>
    <property type="match status" value="1"/>
</dbReference>
<keyword evidence="5" id="KW-0902">Two-component regulatory system</keyword>
<name>A0A6B0T017_9EURY</name>
<dbReference type="RefSeq" id="WP_159763602.1">
    <property type="nucleotide sequence ID" value="NZ_WUUT01000002.1"/>
</dbReference>
<dbReference type="SMART" id="SM00387">
    <property type="entry name" value="HATPase_c"/>
    <property type="match status" value="1"/>
</dbReference>
<dbReference type="AlphaFoldDB" id="A0A6B0T017"/>
<comment type="catalytic activity">
    <reaction evidence="1">
        <text>ATP + protein L-histidine = ADP + protein N-phospho-L-histidine.</text>
        <dbReference type="EC" id="2.7.13.3"/>
    </reaction>
</comment>
<keyword evidence="6" id="KW-1133">Transmembrane helix</keyword>
<dbReference type="InterPro" id="IPR031621">
    <property type="entry name" value="HisKA_7TM"/>
</dbReference>
<feature type="transmembrane region" description="Helical" evidence="6">
    <location>
        <begin position="62"/>
        <end position="83"/>
    </location>
</feature>
<protein>
    <recommendedName>
        <fullName evidence="2">histidine kinase</fullName>
        <ecNumber evidence="2">2.7.13.3</ecNumber>
    </recommendedName>
</protein>
<reference evidence="8 9" key="1">
    <citation type="submission" date="2019-12" db="EMBL/GenBank/DDBJ databases">
        <title>Isolation and characterization of three novel carbon monoxide-oxidizing members of Halobacteria from salione crusts and soils.</title>
        <authorList>
            <person name="Myers M.R."/>
            <person name="King G.M."/>
        </authorList>
    </citation>
    <scope>NUCLEOTIDE SEQUENCE [LARGE SCALE GENOMIC DNA]</scope>
    <source>
        <strain evidence="8 9">WSH3</strain>
    </source>
</reference>
<dbReference type="Pfam" id="PF16927">
    <property type="entry name" value="HisKA_7TM"/>
    <property type="match status" value="1"/>
</dbReference>
<sequence>MVAGVLAALAVLTAGIALWVRDIGRGRAATVFIAVLCLNTVWLLAAAASVLAASVEMLTAMLTVRGITSALSGTLFFVFSLYYTGRAHWLTPTVRGALALLMAVCVLAPATNPWTGLTARDIDIVTEPVVHAEVVFGPLSLPIFLVTTLLALVGVALIVNLFLRSRRATRGQTELLGFAVAVPIVLTSGQVLGLLPHPMIPYAPFGIGLLSVCTAVAMFRNQLFVADPVARSSVVEQISDPIVVLGGQCAVIDYNAAADRVFGPITVGDPLDEQLPAILATEDAVDRQYATELSVDTDGSERVYSVDQTELDINSAQRAKALVFRDITDRKQYERQLEQIASTISHDLRNPLSVATGNVELAHESGDTDRLDTARESLERMDRIITDVLELSREGIGVVGPEAVSLEELAVRAWETTETHSAELHIESDGARIEADPERVRRLFENLFRNAVEHGGPDVTVWVGIEDGLYVEDDGPGIPESERGQIFEHGYTTERDNTGFGLDIVDSIAAAHGWTVSVEDGREGGAKFVFEGVESAAE</sequence>
<dbReference type="InterPro" id="IPR036890">
    <property type="entry name" value="HATPase_C_sf"/>
</dbReference>
<dbReference type="SUPFAM" id="SSF55785">
    <property type="entry name" value="PYP-like sensor domain (PAS domain)"/>
    <property type="match status" value="1"/>
</dbReference>
<dbReference type="OrthoDB" id="8127at2157"/>
<dbReference type="PANTHER" id="PTHR43711">
    <property type="entry name" value="TWO-COMPONENT HISTIDINE KINASE"/>
    <property type="match status" value="1"/>
</dbReference>
<dbReference type="Pfam" id="PF02518">
    <property type="entry name" value="HATPase_c"/>
    <property type="match status" value="1"/>
</dbReference>
<dbReference type="InterPro" id="IPR005467">
    <property type="entry name" value="His_kinase_dom"/>
</dbReference>
<dbReference type="InterPro" id="IPR003661">
    <property type="entry name" value="HisK_dim/P_dom"/>
</dbReference>
<keyword evidence="6" id="KW-0472">Membrane</keyword>
<dbReference type="SUPFAM" id="SSF55874">
    <property type="entry name" value="ATPase domain of HSP90 chaperone/DNA topoisomerase II/histidine kinase"/>
    <property type="match status" value="1"/>
</dbReference>
<proteinExistence type="predicted"/>
<comment type="caution">
    <text evidence="8">The sequence shown here is derived from an EMBL/GenBank/DDBJ whole genome shotgun (WGS) entry which is preliminary data.</text>
</comment>
<keyword evidence="4" id="KW-0418">Kinase</keyword>
<dbReference type="InterPro" id="IPR036097">
    <property type="entry name" value="HisK_dim/P_sf"/>
</dbReference>